<proteinExistence type="predicted"/>
<accession>A0A8S5U0F4</accession>
<organism evidence="3">
    <name type="scientific">Inoviridae sp. ctwVE22</name>
    <dbReference type="NCBI Taxonomy" id="2825786"/>
    <lineage>
        <taxon>Viruses</taxon>
        <taxon>Monodnaviria</taxon>
        <taxon>Loebvirae</taxon>
        <taxon>Hofneiviricota</taxon>
        <taxon>Faserviricetes</taxon>
        <taxon>Tubulavirales</taxon>
        <taxon>Inoviridae</taxon>
    </lineage>
</organism>
<evidence type="ECO:0000259" key="2">
    <source>
        <dbReference type="Pfam" id="PF14192"/>
    </source>
</evidence>
<sequence length="171" mass="19989">MSNITKCDKRQSGLFLFQRRLDNKYTIKRESKTTGGDQVKNEQQSDRGHDRRTRYGNDDVRCYMIYNEKKVEMLRQRYPEGTRICLDSMDNDPRPIPPGTKGIVQFVDDAGTLHCKFDNGRTLGVIPDVDKFHKIAQEQSQIDKQTEENIECEEITETEDLEENEEMNMSM</sequence>
<dbReference type="Pfam" id="PF14192">
    <property type="entry name" value="DUF4314"/>
    <property type="match status" value="1"/>
</dbReference>
<feature type="domain" description="DUF4314" evidence="2">
    <location>
        <begin position="68"/>
        <end position="135"/>
    </location>
</feature>
<dbReference type="EMBL" id="BK015972">
    <property type="protein sequence ID" value="DAF87933.1"/>
    <property type="molecule type" value="Genomic_DNA"/>
</dbReference>
<evidence type="ECO:0000313" key="3">
    <source>
        <dbReference type="EMBL" id="DAF87933.1"/>
    </source>
</evidence>
<feature type="compositionally biased region" description="Basic and acidic residues" evidence="1">
    <location>
        <begin position="39"/>
        <end position="54"/>
    </location>
</feature>
<evidence type="ECO:0000256" key="1">
    <source>
        <dbReference type="SAM" id="MobiDB-lite"/>
    </source>
</evidence>
<name>A0A8S5U0F4_9VIRU</name>
<reference evidence="3" key="1">
    <citation type="journal article" date="2021" name="Proc. Natl. Acad. Sci. U.S.A.">
        <title>A Catalog of Tens of Thousands of Viruses from Human Metagenomes Reveals Hidden Associations with Chronic Diseases.</title>
        <authorList>
            <person name="Tisza M.J."/>
            <person name="Buck C.B."/>
        </authorList>
    </citation>
    <scope>NUCLEOTIDE SEQUENCE</scope>
    <source>
        <strain evidence="3">CtwVE22</strain>
    </source>
</reference>
<dbReference type="InterPro" id="IPR025463">
    <property type="entry name" value="DUF4314"/>
</dbReference>
<protein>
    <recommendedName>
        <fullName evidence="2">DUF4314 domain-containing protein</fullName>
    </recommendedName>
</protein>
<feature type="region of interest" description="Disordered" evidence="1">
    <location>
        <begin position="27"/>
        <end position="54"/>
    </location>
</feature>